<dbReference type="GO" id="GO:0010230">
    <property type="term" value="P:alternative respiration"/>
    <property type="evidence" value="ECO:0007669"/>
    <property type="project" value="TreeGrafter"/>
</dbReference>
<feature type="binding site" evidence="12">
    <location>
        <position position="137"/>
    </location>
    <ligand>
        <name>Fe cation</name>
        <dbReference type="ChEBI" id="CHEBI:24875"/>
        <label>2</label>
    </ligand>
</feature>
<reference evidence="13" key="1">
    <citation type="submission" date="2021-01" db="EMBL/GenBank/DDBJ databases">
        <authorList>
            <person name="Corre E."/>
            <person name="Pelletier E."/>
            <person name="Niang G."/>
            <person name="Scheremetjew M."/>
            <person name="Finn R."/>
            <person name="Kale V."/>
            <person name="Holt S."/>
            <person name="Cochrane G."/>
            <person name="Meng A."/>
            <person name="Brown T."/>
            <person name="Cohen L."/>
        </authorList>
    </citation>
    <scope>NUCLEOTIDE SEQUENCE</scope>
    <source>
        <strain evidence="13">NIES-2562</strain>
    </source>
</reference>
<evidence type="ECO:0000256" key="4">
    <source>
        <dbReference type="ARBA" id="ARBA00022660"/>
    </source>
</evidence>
<comment type="cofactor">
    <cofactor evidence="12">
        <name>Fe cation</name>
        <dbReference type="ChEBI" id="CHEBI:24875"/>
    </cofactor>
    <text evidence="12">Binds 2 iron ions per subunit.</text>
</comment>
<feature type="binding site" evidence="12">
    <location>
        <position position="35"/>
    </location>
    <ligand>
        <name>Fe cation</name>
        <dbReference type="ChEBI" id="CHEBI:24875"/>
        <label>1</label>
    </ligand>
</feature>
<comment type="subcellular location">
    <subcellularLocation>
        <location evidence="1">Membrane</location>
    </subcellularLocation>
</comment>
<dbReference type="InterPro" id="IPR038659">
    <property type="entry name" value="AOX_sf"/>
</dbReference>
<dbReference type="Gene3D" id="1.20.1260.140">
    <property type="entry name" value="Alternative oxidase"/>
    <property type="match status" value="1"/>
</dbReference>
<accession>A0A7S3LU37</accession>
<evidence type="ECO:0008006" key="14">
    <source>
        <dbReference type="Google" id="ProtNLM"/>
    </source>
</evidence>
<gene>
    <name evidence="13" type="ORF">PBIL07802_LOCUS26876</name>
</gene>
<evidence type="ECO:0000256" key="11">
    <source>
        <dbReference type="ARBA" id="ARBA00023136"/>
    </source>
</evidence>
<keyword evidence="8" id="KW-1133">Transmembrane helix</keyword>
<proteinExistence type="inferred from homology"/>
<keyword evidence="10 12" id="KW-0408">Iron</keyword>
<keyword evidence="6 12" id="KW-0479">Metal-binding</keyword>
<dbReference type="GO" id="GO:0009916">
    <property type="term" value="F:alternative oxidase activity"/>
    <property type="evidence" value="ECO:0007669"/>
    <property type="project" value="InterPro"/>
</dbReference>
<feature type="binding site" evidence="12">
    <location>
        <position position="137"/>
    </location>
    <ligand>
        <name>Fe cation</name>
        <dbReference type="ChEBI" id="CHEBI:24875"/>
        <label>1</label>
    </ligand>
</feature>
<evidence type="ECO:0000256" key="1">
    <source>
        <dbReference type="ARBA" id="ARBA00004370"/>
    </source>
</evidence>
<keyword evidence="11" id="KW-0472">Membrane</keyword>
<dbReference type="GO" id="GO:0016020">
    <property type="term" value="C:membrane"/>
    <property type="evidence" value="ECO:0007669"/>
    <property type="project" value="UniProtKB-SubCell"/>
</dbReference>
<feature type="binding site" evidence="12">
    <location>
        <position position="32"/>
    </location>
    <ligand>
        <name>Fe cation</name>
        <dbReference type="ChEBI" id="CHEBI:24875"/>
        <label>2</label>
    </ligand>
</feature>
<evidence type="ECO:0000256" key="8">
    <source>
        <dbReference type="ARBA" id="ARBA00022989"/>
    </source>
</evidence>
<feature type="binding site" evidence="12">
    <location>
        <position position="83"/>
    </location>
    <ligand>
        <name>Fe cation</name>
        <dbReference type="ChEBI" id="CHEBI:24875"/>
        <label>2</label>
    </ligand>
</feature>
<keyword evidence="3" id="KW-0813">Transport</keyword>
<dbReference type="InterPro" id="IPR002680">
    <property type="entry name" value="AOX"/>
</dbReference>
<keyword evidence="7" id="KW-0249">Electron transport</keyword>
<evidence type="ECO:0000256" key="9">
    <source>
        <dbReference type="ARBA" id="ARBA00023002"/>
    </source>
</evidence>
<evidence type="ECO:0000256" key="6">
    <source>
        <dbReference type="ARBA" id="ARBA00022723"/>
    </source>
</evidence>
<dbReference type="PIRSF" id="PIRSF005229">
    <property type="entry name" value="AOX"/>
    <property type="match status" value="1"/>
</dbReference>
<keyword evidence="9" id="KW-0560">Oxidoreductase</keyword>
<organism evidence="13">
    <name type="scientific">Palpitomonas bilix</name>
    <dbReference type="NCBI Taxonomy" id="652834"/>
    <lineage>
        <taxon>Eukaryota</taxon>
        <taxon>Eukaryota incertae sedis</taxon>
    </lineage>
</organism>
<evidence type="ECO:0000256" key="7">
    <source>
        <dbReference type="ARBA" id="ARBA00022982"/>
    </source>
</evidence>
<keyword evidence="4" id="KW-0679">Respiratory chain</keyword>
<keyword evidence="5" id="KW-0812">Transmembrane</keyword>
<dbReference type="PANTHER" id="PTHR31803:SF3">
    <property type="entry name" value="ALTERNATIVE OXIDASE"/>
    <property type="match status" value="1"/>
</dbReference>
<name>A0A7S3LU37_9EUKA</name>
<evidence type="ECO:0000256" key="3">
    <source>
        <dbReference type="ARBA" id="ARBA00022448"/>
    </source>
</evidence>
<dbReference type="AlphaFoldDB" id="A0A7S3LU37"/>
<protein>
    <recommendedName>
        <fullName evidence="14">Alternative oxidase</fullName>
    </recommendedName>
</protein>
<dbReference type="Pfam" id="PF01786">
    <property type="entry name" value="AOX"/>
    <property type="match status" value="1"/>
</dbReference>
<dbReference type="EMBL" id="HBIB01041154">
    <property type="protein sequence ID" value="CAE0264571.1"/>
    <property type="molecule type" value="Transcribed_RNA"/>
</dbReference>
<comment type="similarity">
    <text evidence="2">Belongs to the alternative oxidase family.</text>
</comment>
<dbReference type="GO" id="GO:0005739">
    <property type="term" value="C:mitochondrion"/>
    <property type="evidence" value="ECO:0007669"/>
    <property type="project" value="TreeGrafter"/>
</dbReference>
<feature type="binding site" evidence="12">
    <location>
        <position position="32"/>
    </location>
    <ligand>
        <name>Fe cation</name>
        <dbReference type="ChEBI" id="CHEBI:24875"/>
        <label>1</label>
    </ligand>
</feature>
<evidence type="ECO:0000313" key="13">
    <source>
        <dbReference type="EMBL" id="CAE0264571.1"/>
    </source>
</evidence>
<evidence type="ECO:0000256" key="10">
    <source>
        <dbReference type="ARBA" id="ARBA00023004"/>
    </source>
</evidence>
<dbReference type="PANTHER" id="PTHR31803">
    <property type="entry name" value="ALTERNATIVE OXIDASE"/>
    <property type="match status" value="1"/>
</dbReference>
<dbReference type="GO" id="GO:0046872">
    <property type="term" value="F:metal ion binding"/>
    <property type="evidence" value="ECO:0007669"/>
    <property type="project" value="UniProtKB-KW"/>
</dbReference>
<feature type="binding site" evidence="12">
    <location>
        <position position="140"/>
    </location>
    <ligand>
        <name>Fe cation</name>
        <dbReference type="ChEBI" id="CHEBI:24875"/>
        <label>2</label>
    </ligand>
</feature>
<evidence type="ECO:0000256" key="5">
    <source>
        <dbReference type="ARBA" id="ARBA00022692"/>
    </source>
</evidence>
<evidence type="ECO:0000256" key="12">
    <source>
        <dbReference type="PIRSR" id="PIRSR005229-1"/>
    </source>
</evidence>
<sequence>MVGGMVRHLNSLRRMKRDYGWIHTLLEEAENERMHLLTFLEYRQPSAMFRATVLLGQGVMFNSFLLAYMISPQFCHRFVGYLEEEAVKTYTRAVNDIDAGKLPSWEKMPVPAIGRKYWQLAEDSTMRDLLLAIRADEAHHREVNHVFGDFSRTRAEKGEETPNPFPPGY</sequence>
<evidence type="ECO:0000256" key="2">
    <source>
        <dbReference type="ARBA" id="ARBA00008388"/>
    </source>
</evidence>